<organism evidence="2 3">
    <name type="scientific">Mycena alexandri</name>
    <dbReference type="NCBI Taxonomy" id="1745969"/>
    <lineage>
        <taxon>Eukaryota</taxon>
        <taxon>Fungi</taxon>
        <taxon>Dikarya</taxon>
        <taxon>Basidiomycota</taxon>
        <taxon>Agaricomycotina</taxon>
        <taxon>Agaricomycetes</taxon>
        <taxon>Agaricomycetidae</taxon>
        <taxon>Agaricales</taxon>
        <taxon>Marasmiineae</taxon>
        <taxon>Mycenaceae</taxon>
        <taxon>Mycena</taxon>
    </lineage>
</organism>
<dbReference type="AlphaFoldDB" id="A0AAD6XEG8"/>
<feature type="compositionally biased region" description="Acidic residues" evidence="1">
    <location>
        <begin position="467"/>
        <end position="491"/>
    </location>
</feature>
<gene>
    <name evidence="2" type="ORF">C8F04DRAFT_940271</name>
</gene>
<feature type="region of interest" description="Disordered" evidence="1">
    <location>
        <begin position="301"/>
        <end position="339"/>
    </location>
</feature>
<feature type="compositionally biased region" description="Basic and acidic residues" evidence="1">
    <location>
        <begin position="492"/>
        <end position="503"/>
    </location>
</feature>
<accession>A0AAD6XEG8</accession>
<proteinExistence type="predicted"/>
<dbReference type="Proteomes" id="UP001218188">
    <property type="component" value="Unassembled WGS sequence"/>
</dbReference>
<evidence type="ECO:0000313" key="2">
    <source>
        <dbReference type="EMBL" id="KAJ7045335.1"/>
    </source>
</evidence>
<evidence type="ECO:0000313" key="3">
    <source>
        <dbReference type="Proteomes" id="UP001218188"/>
    </source>
</evidence>
<keyword evidence="3" id="KW-1185">Reference proteome</keyword>
<feature type="region of interest" description="Disordered" evidence="1">
    <location>
        <begin position="458"/>
        <end position="509"/>
    </location>
</feature>
<evidence type="ECO:0000256" key="1">
    <source>
        <dbReference type="SAM" id="MobiDB-lite"/>
    </source>
</evidence>
<feature type="non-terminal residue" evidence="2">
    <location>
        <position position="509"/>
    </location>
</feature>
<name>A0AAD6XEG8_9AGAR</name>
<feature type="compositionally biased region" description="Basic and acidic residues" evidence="1">
    <location>
        <begin position="301"/>
        <end position="335"/>
    </location>
</feature>
<comment type="caution">
    <text evidence="2">The sequence shown here is derived from an EMBL/GenBank/DDBJ whole genome shotgun (WGS) entry which is preliminary data.</text>
</comment>
<protein>
    <submittedName>
        <fullName evidence="2">Uncharacterized protein</fullName>
    </submittedName>
</protein>
<sequence>EHWSYWNWTKLITIGALLRRRYDNAVRERDAQTEAFEAFTAEQADRVEGWRRMVENWESDPEKYKDENPYKVTARGKTEADVRYEFQQEEAANAKKMLPLHDVSPSGFVYAGLELEDQQRRTRIQVELKKAGTTAQKIDVLALRTKLSRAIVRFRTLQATYTPGALQLLARLPDKPDELPEDTPLMLPSAMPLREREKGCVEGVDALEGLARDAQCAAALIRLRNQLHIKSRFMVYKKNNARHQAANTRSRTLVARNESKIRLHSEKYQKAWDAIRLLRGGDAAKVGFRKLRREDIRMMEDPEELSRREAKKKKSEERRRERLRRMRDEGDDGGRVRNPTENQREVSWIWTVAGATGSDAELEEALRIEWAKARVRSRRWKEEVLLLEEEYRRVLVSFEYEARVWEERARAVQVGTIPVEQAEGAIAYAIRKADMFRALAECVKVAWSEVHRGRGRKRVACSRRTDEGEEGGGAPDDDDGGGEEEGSEDERGDVHSDEEHLLGGDEDVY</sequence>
<reference evidence="2" key="1">
    <citation type="submission" date="2023-03" db="EMBL/GenBank/DDBJ databases">
        <title>Massive genome expansion in bonnet fungi (Mycena s.s.) driven by repeated elements and novel gene families across ecological guilds.</title>
        <authorList>
            <consortium name="Lawrence Berkeley National Laboratory"/>
            <person name="Harder C.B."/>
            <person name="Miyauchi S."/>
            <person name="Viragh M."/>
            <person name="Kuo A."/>
            <person name="Thoen E."/>
            <person name="Andreopoulos B."/>
            <person name="Lu D."/>
            <person name="Skrede I."/>
            <person name="Drula E."/>
            <person name="Henrissat B."/>
            <person name="Morin E."/>
            <person name="Kohler A."/>
            <person name="Barry K."/>
            <person name="LaButti K."/>
            <person name="Morin E."/>
            <person name="Salamov A."/>
            <person name="Lipzen A."/>
            <person name="Mereny Z."/>
            <person name="Hegedus B."/>
            <person name="Baldrian P."/>
            <person name="Stursova M."/>
            <person name="Weitz H."/>
            <person name="Taylor A."/>
            <person name="Grigoriev I.V."/>
            <person name="Nagy L.G."/>
            <person name="Martin F."/>
            <person name="Kauserud H."/>
        </authorList>
    </citation>
    <scope>NUCLEOTIDE SEQUENCE</scope>
    <source>
        <strain evidence="2">CBHHK200</strain>
    </source>
</reference>
<dbReference type="EMBL" id="JARJCM010000004">
    <property type="protein sequence ID" value="KAJ7045335.1"/>
    <property type="molecule type" value="Genomic_DNA"/>
</dbReference>